<keyword evidence="5 10" id="KW-0573">Peptidoglycan synthesis</keyword>
<dbReference type="InterPro" id="IPR051050">
    <property type="entry name" value="Lipid_II_flippase_MurJ/MviN"/>
</dbReference>
<keyword evidence="10 11" id="KW-0961">Cell wall biogenesis/degradation</keyword>
<feature type="transmembrane region" description="Helical" evidence="10">
    <location>
        <begin position="159"/>
        <end position="179"/>
    </location>
</feature>
<dbReference type="PANTHER" id="PTHR47019:SF1">
    <property type="entry name" value="LIPID II FLIPPASE MURJ"/>
    <property type="match status" value="1"/>
</dbReference>
<dbReference type="HAMAP" id="MF_02078">
    <property type="entry name" value="MurJ_MviN"/>
    <property type="match status" value="1"/>
</dbReference>
<evidence type="ECO:0000256" key="6">
    <source>
        <dbReference type="ARBA" id="ARBA00022989"/>
    </source>
</evidence>
<evidence type="ECO:0000256" key="5">
    <source>
        <dbReference type="ARBA" id="ARBA00022984"/>
    </source>
</evidence>
<comment type="subcellular location">
    <subcellularLocation>
        <location evidence="10">Cell inner membrane</location>
        <topology evidence="10">Multi-pass membrane protein</topology>
    </subcellularLocation>
    <subcellularLocation>
        <location evidence="1">Cell membrane</location>
        <topology evidence="1">Multi-pass membrane protein</topology>
    </subcellularLocation>
</comment>
<sequence>MNLVKAGGTIGGLTLVSRILGFAREMVFARVMGASAAAEVFIWAFQLPNLLRRLLGEGAFSQGFVPLFARRIGKDGDLAEAKKFAEEVQAVFLPALILITIVFVIAMPAVVVAVASERWTEDPEKFRFTVFLTQVTFPYLIFISLVSLFSGILNSMSRFFAAAFAPALLNVALLAALLLVPQGGQQTAVAMAWAVLVGGVLQLALCVIATRRAGLALRFLPPRMTPGVKELLLLILPATIGAGGYYISQLFYAYFATRLPEGSFVYLSQADRLNQLPLALIGSAIGTAILPAISRHIGLGEDQQASNVQGRAIELSMLLTIPATIALMVSAGPIMTVLFEGGRFTAEDAATSALVLSVLAAGLPAYVLIKVLAPGFYARKNMKTPVIITLVTLALGVIANFIWIDDIGIVILPLSTAVAAWLNALALYVLLVRDGYFRLEGWLGARLVKQLAAALAMGATIWGVELLLADWFAGSIGQRLLGTVALVGAGSIVYFVIAWFSGAMDKEDLLILLRRKKVEA</sequence>
<evidence type="ECO:0000256" key="10">
    <source>
        <dbReference type="HAMAP-Rule" id="MF_02078"/>
    </source>
</evidence>
<feature type="transmembrane region" description="Helical" evidence="10">
    <location>
        <begin position="410"/>
        <end position="431"/>
    </location>
</feature>
<accession>A0A7G9L2Q6</accession>
<feature type="transmembrane region" description="Helical" evidence="10">
    <location>
        <begin position="191"/>
        <end position="210"/>
    </location>
</feature>
<dbReference type="GO" id="GO:0008360">
    <property type="term" value="P:regulation of cell shape"/>
    <property type="evidence" value="ECO:0007669"/>
    <property type="project" value="UniProtKB-UniRule"/>
</dbReference>
<keyword evidence="10 11" id="KW-0813">Transport</keyword>
<dbReference type="GO" id="GO:0015648">
    <property type="term" value="F:lipid-linked peptidoglycan transporter activity"/>
    <property type="evidence" value="ECO:0007669"/>
    <property type="project" value="UniProtKB-UniRule"/>
</dbReference>
<comment type="pathway">
    <text evidence="10">Cell wall biogenesis; peptidoglycan biosynthesis.</text>
</comment>
<organism evidence="12 13">
    <name type="scientific">Sphingomonas sabuli</name>
    <dbReference type="NCBI Taxonomy" id="2764186"/>
    <lineage>
        <taxon>Bacteria</taxon>
        <taxon>Pseudomonadati</taxon>
        <taxon>Pseudomonadota</taxon>
        <taxon>Alphaproteobacteria</taxon>
        <taxon>Sphingomonadales</taxon>
        <taxon>Sphingomonadaceae</taxon>
        <taxon>Sphingomonas</taxon>
    </lineage>
</organism>
<dbReference type="PANTHER" id="PTHR47019">
    <property type="entry name" value="LIPID II FLIPPASE MURJ"/>
    <property type="match status" value="1"/>
</dbReference>
<feature type="transmembrane region" description="Helical" evidence="10">
    <location>
        <begin position="275"/>
        <end position="294"/>
    </location>
</feature>
<feature type="transmembrane region" description="Helical" evidence="10">
    <location>
        <begin position="90"/>
        <end position="116"/>
    </location>
</feature>
<comment type="function">
    <text evidence="8 10 11">Involved in peptidoglycan biosynthesis. Transports lipid-linked peptidoglycan precursors from the inner to the outer leaflet of the cytoplasmic membrane.</text>
</comment>
<gene>
    <name evidence="10 12" type="primary">murJ</name>
    <name evidence="12" type="ORF">H8M03_00595</name>
</gene>
<evidence type="ECO:0000313" key="12">
    <source>
        <dbReference type="EMBL" id="QNM82905.1"/>
    </source>
</evidence>
<evidence type="ECO:0000256" key="2">
    <source>
        <dbReference type="ARBA" id="ARBA00022475"/>
    </source>
</evidence>
<keyword evidence="3 10" id="KW-0812">Transmembrane</keyword>
<keyword evidence="4 10" id="KW-0133">Cell shape</keyword>
<feature type="transmembrane region" description="Helical" evidence="10">
    <location>
        <begin position="315"/>
        <end position="339"/>
    </location>
</feature>
<dbReference type="RefSeq" id="WP_187479860.1">
    <property type="nucleotide sequence ID" value="NZ_CP060697.1"/>
</dbReference>
<dbReference type="EMBL" id="CP060697">
    <property type="protein sequence ID" value="QNM82905.1"/>
    <property type="molecule type" value="Genomic_DNA"/>
</dbReference>
<keyword evidence="13" id="KW-1185">Reference proteome</keyword>
<keyword evidence="2 10" id="KW-1003">Cell membrane</keyword>
<dbReference type="NCBIfam" id="TIGR01695">
    <property type="entry name" value="murJ_mviN"/>
    <property type="match status" value="1"/>
</dbReference>
<evidence type="ECO:0000256" key="1">
    <source>
        <dbReference type="ARBA" id="ARBA00004651"/>
    </source>
</evidence>
<dbReference type="Pfam" id="PF03023">
    <property type="entry name" value="MurJ"/>
    <property type="match status" value="1"/>
</dbReference>
<keyword evidence="7 10" id="KW-0472">Membrane</keyword>
<name>A0A7G9L2Q6_9SPHN</name>
<feature type="transmembrane region" description="Helical" evidence="10">
    <location>
        <begin position="451"/>
        <end position="474"/>
    </location>
</feature>
<comment type="similarity">
    <text evidence="9 10 11">Belongs to the MurJ/MviN family.</text>
</comment>
<evidence type="ECO:0000256" key="8">
    <source>
        <dbReference type="ARBA" id="ARBA00060041"/>
    </source>
</evidence>
<proteinExistence type="inferred from homology"/>
<evidence type="ECO:0000256" key="3">
    <source>
        <dbReference type="ARBA" id="ARBA00022692"/>
    </source>
</evidence>
<evidence type="ECO:0000313" key="13">
    <source>
        <dbReference type="Proteomes" id="UP000515861"/>
    </source>
</evidence>
<evidence type="ECO:0000256" key="11">
    <source>
        <dbReference type="PIRNR" id="PIRNR002869"/>
    </source>
</evidence>
<dbReference type="GO" id="GO:0071555">
    <property type="term" value="P:cell wall organization"/>
    <property type="evidence" value="ECO:0007669"/>
    <property type="project" value="UniProtKB-UniRule"/>
</dbReference>
<dbReference type="InterPro" id="IPR004268">
    <property type="entry name" value="MurJ"/>
</dbReference>
<keyword evidence="6 10" id="KW-1133">Transmembrane helix</keyword>
<dbReference type="Proteomes" id="UP000515861">
    <property type="component" value="Chromosome"/>
</dbReference>
<dbReference type="GO" id="GO:0034204">
    <property type="term" value="P:lipid translocation"/>
    <property type="evidence" value="ECO:0007669"/>
    <property type="project" value="TreeGrafter"/>
</dbReference>
<feature type="transmembrane region" description="Helical" evidence="10">
    <location>
        <begin position="128"/>
        <end position="152"/>
    </location>
</feature>
<evidence type="ECO:0000256" key="4">
    <source>
        <dbReference type="ARBA" id="ARBA00022960"/>
    </source>
</evidence>
<feature type="transmembrane region" description="Helical" evidence="10">
    <location>
        <begin position="231"/>
        <end position="255"/>
    </location>
</feature>
<dbReference type="UniPathway" id="UPA00219"/>
<dbReference type="AlphaFoldDB" id="A0A7G9L2Q6"/>
<protein>
    <recommendedName>
        <fullName evidence="10">Probable lipid II flippase MurJ</fullName>
    </recommendedName>
</protein>
<dbReference type="PRINTS" id="PR01806">
    <property type="entry name" value="VIRFACTRMVIN"/>
</dbReference>
<feature type="transmembrane region" description="Helical" evidence="10">
    <location>
        <begin position="351"/>
        <end position="373"/>
    </location>
</feature>
<dbReference type="KEGG" id="ssau:H8M03_00595"/>
<dbReference type="CDD" id="cd13123">
    <property type="entry name" value="MATE_MurJ_like"/>
    <property type="match status" value="1"/>
</dbReference>
<reference evidence="12 13" key="1">
    <citation type="submission" date="2020-08" db="EMBL/GenBank/DDBJ databases">
        <title>Sphingomonas sp. sand1-3 16S ribosomal RNA gene Genome sequencing and assembly.</title>
        <authorList>
            <person name="Kang M."/>
        </authorList>
    </citation>
    <scope>NUCLEOTIDE SEQUENCE [LARGE SCALE GENOMIC DNA]</scope>
    <source>
        <strain evidence="13">sand1-3</strain>
    </source>
</reference>
<feature type="transmembrane region" description="Helical" evidence="10">
    <location>
        <begin position="385"/>
        <end position="404"/>
    </location>
</feature>
<evidence type="ECO:0000256" key="9">
    <source>
        <dbReference type="ARBA" id="ARBA00061532"/>
    </source>
</evidence>
<dbReference type="GO" id="GO:0005886">
    <property type="term" value="C:plasma membrane"/>
    <property type="evidence" value="ECO:0007669"/>
    <property type="project" value="UniProtKB-SubCell"/>
</dbReference>
<dbReference type="GO" id="GO:0009252">
    <property type="term" value="P:peptidoglycan biosynthetic process"/>
    <property type="evidence" value="ECO:0007669"/>
    <property type="project" value="UniProtKB-UniRule"/>
</dbReference>
<feature type="transmembrane region" description="Helical" evidence="10">
    <location>
        <begin position="480"/>
        <end position="500"/>
    </location>
</feature>
<dbReference type="PIRSF" id="PIRSF002869">
    <property type="entry name" value="MviN"/>
    <property type="match status" value="1"/>
</dbReference>
<keyword evidence="10" id="KW-0997">Cell inner membrane</keyword>
<evidence type="ECO:0000256" key="7">
    <source>
        <dbReference type="ARBA" id="ARBA00023136"/>
    </source>
</evidence>